<evidence type="ECO:0000313" key="2">
    <source>
        <dbReference type="EMBL" id="PVZ12091.1"/>
    </source>
</evidence>
<gene>
    <name evidence="2" type="ORF">C8D89_103422</name>
</gene>
<dbReference type="GO" id="GO:0016829">
    <property type="term" value="F:lyase activity"/>
    <property type="evidence" value="ECO:0007669"/>
    <property type="project" value="UniProtKB-KW"/>
</dbReference>
<dbReference type="AlphaFoldDB" id="A0A2U1FIV1"/>
<dbReference type="InterPro" id="IPR015424">
    <property type="entry name" value="PyrdxlP-dep_Trfase"/>
</dbReference>
<proteinExistence type="predicted"/>
<dbReference type="InterPro" id="IPR015421">
    <property type="entry name" value="PyrdxlP-dep_Trfase_major"/>
</dbReference>
<evidence type="ECO:0000259" key="1">
    <source>
        <dbReference type="Pfam" id="PF00266"/>
    </source>
</evidence>
<dbReference type="PANTHER" id="PTHR43586:SF21">
    <property type="entry name" value="PYRIDOXAL PHOSPHATE (PLP)-DEPENDENT ASPARTATE AMINOTRANSFERASE SUPERFAMILY"/>
    <property type="match status" value="1"/>
</dbReference>
<dbReference type="Proteomes" id="UP000245639">
    <property type="component" value="Unassembled WGS sequence"/>
</dbReference>
<feature type="domain" description="Aminotransferase class V" evidence="1">
    <location>
        <begin position="50"/>
        <end position="281"/>
    </location>
</feature>
<dbReference type="InterPro" id="IPR015422">
    <property type="entry name" value="PyrdxlP-dep_Trfase_small"/>
</dbReference>
<dbReference type="RefSeq" id="WP_116707740.1">
    <property type="nucleotide sequence ID" value="NZ_QEKW01000003.1"/>
</dbReference>
<dbReference type="InterPro" id="IPR000192">
    <property type="entry name" value="Aminotrans_V_dom"/>
</dbReference>
<dbReference type="OrthoDB" id="250246at2"/>
<protein>
    <submittedName>
        <fullName evidence="2">Selenocysteine lyase/cysteine desulfurase</fullName>
    </submittedName>
</protein>
<accession>A0A2U1FIV1</accession>
<dbReference type="SUPFAM" id="SSF53383">
    <property type="entry name" value="PLP-dependent transferases"/>
    <property type="match status" value="1"/>
</dbReference>
<dbReference type="Gene3D" id="3.90.1150.10">
    <property type="entry name" value="Aspartate Aminotransferase, domain 1"/>
    <property type="match status" value="1"/>
</dbReference>
<comment type="caution">
    <text evidence="2">The sequence shown here is derived from an EMBL/GenBank/DDBJ whole genome shotgun (WGS) entry which is preliminary data.</text>
</comment>
<dbReference type="Gene3D" id="3.40.640.10">
    <property type="entry name" value="Type I PLP-dependent aspartate aminotransferase-like (Major domain)"/>
    <property type="match status" value="1"/>
</dbReference>
<name>A0A2U1FIV1_9PSEU</name>
<evidence type="ECO:0000313" key="3">
    <source>
        <dbReference type="Proteomes" id="UP000245639"/>
    </source>
</evidence>
<dbReference type="EMBL" id="QEKW01000003">
    <property type="protein sequence ID" value="PVZ12091.1"/>
    <property type="molecule type" value="Genomic_DNA"/>
</dbReference>
<sequence>MRAAFGTTFDVEGVYLNTPSIGVPPRPVVDAVAASVAAWGRAETAPAGFDEAVASARRSYAALVGMPETAVASGTVVSALVALVAGALPARSRVLVAEREFTSVTFPFAAAGHEVVEVPVAALPEQARGADVVAVSVVASADGALVDLAALRAAVGPETLVVLDATQCLGWLPADVSWADAVVAAGYKWLLSPRGAAWMAVSDRLAARLVPAQAGWYAGGWDAIYGLPLRLHDDARRFDLSPAWLAQVGAAIALPWLAGLDAGVVHDHAVGLANRLRAGLGMPPGDSAIVSVRREGAAERLAAAGIRAAARDGAARLGFHLHNTADDADAALEALSGGAAAAR</sequence>
<dbReference type="PANTHER" id="PTHR43586">
    <property type="entry name" value="CYSTEINE DESULFURASE"/>
    <property type="match status" value="1"/>
</dbReference>
<keyword evidence="2" id="KW-0456">Lyase</keyword>
<organism evidence="2 3">
    <name type="scientific">Actinomycetospora cinnamomea</name>
    <dbReference type="NCBI Taxonomy" id="663609"/>
    <lineage>
        <taxon>Bacteria</taxon>
        <taxon>Bacillati</taxon>
        <taxon>Actinomycetota</taxon>
        <taxon>Actinomycetes</taxon>
        <taxon>Pseudonocardiales</taxon>
        <taxon>Pseudonocardiaceae</taxon>
        <taxon>Actinomycetospora</taxon>
    </lineage>
</organism>
<reference evidence="2 3" key="1">
    <citation type="submission" date="2018-04" db="EMBL/GenBank/DDBJ databases">
        <title>Genomic Encyclopedia of Type Strains, Phase IV (KMG-IV): sequencing the most valuable type-strain genomes for metagenomic binning, comparative biology and taxonomic classification.</title>
        <authorList>
            <person name="Goeker M."/>
        </authorList>
    </citation>
    <scope>NUCLEOTIDE SEQUENCE [LARGE SCALE GENOMIC DNA]</scope>
    <source>
        <strain evidence="2 3">DSM 45771</strain>
    </source>
</reference>
<dbReference type="Pfam" id="PF00266">
    <property type="entry name" value="Aminotran_5"/>
    <property type="match status" value="1"/>
</dbReference>
<keyword evidence="3" id="KW-1185">Reference proteome</keyword>